<dbReference type="RefSeq" id="WP_184404851.1">
    <property type="nucleotide sequence ID" value="NZ_JACHHJ010000004.1"/>
</dbReference>
<proteinExistence type="predicted"/>
<keyword evidence="4" id="KW-1185">Reference proteome</keyword>
<keyword evidence="2" id="KW-1133">Transmembrane helix</keyword>
<dbReference type="Proteomes" id="UP000568839">
    <property type="component" value="Unassembled WGS sequence"/>
</dbReference>
<evidence type="ECO:0000313" key="4">
    <source>
        <dbReference type="Proteomes" id="UP000568839"/>
    </source>
</evidence>
<dbReference type="AlphaFoldDB" id="A0A841PPN0"/>
<dbReference type="EMBL" id="JACHHJ010000004">
    <property type="protein sequence ID" value="MBB6450787.1"/>
    <property type="molecule type" value="Genomic_DNA"/>
</dbReference>
<comment type="caution">
    <text evidence="3">The sequence shown here is derived from an EMBL/GenBank/DDBJ whole genome shotgun (WGS) entry which is preliminary data.</text>
</comment>
<organism evidence="3 4">
    <name type="scientific">Geomicrobium halophilum</name>
    <dbReference type="NCBI Taxonomy" id="549000"/>
    <lineage>
        <taxon>Bacteria</taxon>
        <taxon>Bacillati</taxon>
        <taxon>Bacillota</taxon>
        <taxon>Bacilli</taxon>
        <taxon>Bacillales</taxon>
        <taxon>Geomicrobium</taxon>
    </lineage>
</organism>
<keyword evidence="2" id="KW-0812">Transmembrane</keyword>
<sequence length="149" mass="16959">MNYTWPLIIKFIMMTVVLWIVLGLFGASFVNILLISILLTLVSYMLGDLFILPNYGNLWATVADFGLAFIGVWALGSFFDQIGFWAAFISAIVIAIGEAFFHWFMNQQVLEDEEPIRNDMSERNLQTEFGSDMDVKSDAEKANKNKNQE</sequence>
<reference evidence="3 4" key="1">
    <citation type="submission" date="2020-08" db="EMBL/GenBank/DDBJ databases">
        <title>Genomic Encyclopedia of Type Strains, Phase IV (KMG-IV): sequencing the most valuable type-strain genomes for metagenomic binning, comparative biology and taxonomic classification.</title>
        <authorList>
            <person name="Goeker M."/>
        </authorList>
    </citation>
    <scope>NUCLEOTIDE SEQUENCE [LARGE SCALE GENOMIC DNA]</scope>
    <source>
        <strain evidence="3 4">DSM 21769</strain>
    </source>
</reference>
<dbReference type="Pfam" id="PF10710">
    <property type="entry name" value="DUF2512"/>
    <property type="match status" value="1"/>
</dbReference>
<dbReference type="InterPro" id="IPR019649">
    <property type="entry name" value="DUF2512"/>
</dbReference>
<protein>
    <submittedName>
        <fullName evidence="3">Uncharacterized membrane protein YvlD (DUF360 family)</fullName>
    </submittedName>
</protein>
<evidence type="ECO:0000256" key="2">
    <source>
        <dbReference type="SAM" id="Phobius"/>
    </source>
</evidence>
<gene>
    <name evidence="3" type="ORF">HNR44_002777</name>
</gene>
<feature type="transmembrane region" description="Helical" evidence="2">
    <location>
        <begin position="82"/>
        <end position="101"/>
    </location>
</feature>
<accession>A0A841PPN0</accession>
<feature type="compositionally biased region" description="Basic and acidic residues" evidence="1">
    <location>
        <begin position="133"/>
        <end position="149"/>
    </location>
</feature>
<evidence type="ECO:0000313" key="3">
    <source>
        <dbReference type="EMBL" id="MBB6450787.1"/>
    </source>
</evidence>
<evidence type="ECO:0000256" key="1">
    <source>
        <dbReference type="SAM" id="MobiDB-lite"/>
    </source>
</evidence>
<name>A0A841PPN0_9BACL</name>
<feature type="region of interest" description="Disordered" evidence="1">
    <location>
        <begin position="127"/>
        <end position="149"/>
    </location>
</feature>
<keyword evidence="2" id="KW-0472">Membrane</keyword>
<feature type="transmembrane region" description="Helical" evidence="2">
    <location>
        <begin position="58"/>
        <end position="76"/>
    </location>
</feature>